<dbReference type="PANTHER" id="PTHR33352:SF3">
    <property type="entry name" value="SLR1612 PROTEIN"/>
    <property type="match status" value="1"/>
</dbReference>
<evidence type="ECO:0000256" key="1">
    <source>
        <dbReference type="SAM" id="Coils"/>
    </source>
</evidence>
<dbReference type="Pfam" id="PF05685">
    <property type="entry name" value="Uma2"/>
    <property type="match status" value="1"/>
</dbReference>
<dbReference type="EMBL" id="ANNX02000045">
    <property type="protein sequence ID" value="KYC37938.1"/>
    <property type="molecule type" value="Genomic_DNA"/>
</dbReference>
<sequence length="265" mass="30668">MTSPTRFIPQSQPPVPTEETLPTMYDLPSDNPEDSGLPDEFHFFQPLLLLLTFVPPDWSSELVYSAADLNLYYDVQHTQWYKRPDWFGVVGVPRLYQGQDLRLSYVTWQEKVNPIVVVELLSPGTEDEDLGETQSEPDKPPSKWYVYERILQVPYYVIFSRYTNELQGFQLVDGEYQSMNLTDGRLLMPEIGLSLGLWQGSFRGIPRLWLRWFTQIGELIPVPSEEAIAAKQETQQAQQEATEAKRRVEQLAERLRQLGINPDEI</sequence>
<dbReference type="STRING" id="128403.WA1_05435"/>
<gene>
    <name evidence="4" type="ORF">WA1_05435</name>
</gene>
<accession>A0A139WZR9</accession>
<dbReference type="InterPro" id="IPR008538">
    <property type="entry name" value="Uma2"/>
</dbReference>
<dbReference type="Proteomes" id="UP000076925">
    <property type="component" value="Unassembled WGS sequence"/>
</dbReference>
<organism evidence="4 5">
    <name type="scientific">Scytonema hofmannii PCC 7110</name>
    <dbReference type="NCBI Taxonomy" id="128403"/>
    <lineage>
        <taxon>Bacteria</taxon>
        <taxon>Bacillati</taxon>
        <taxon>Cyanobacteriota</taxon>
        <taxon>Cyanophyceae</taxon>
        <taxon>Nostocales</taxon>
        <taxon>Scytonemataceae</taxon>
        <taxon>Scytonema</taxon>
    </lineage>
</organism>
<keyword evidence="5" id="KW-1185">Reference proteome</keyword>
<proteinExistence type="predicted"/>
<evidence type="ECO:0000313" key="4">
    <source>
        <dbReference type="EMBL" id="KYC37938.1"/>
    </source>
</evidence>
<evidence type="ECO:0000256" key="2">
    <source>
        <dbReference type="SAM" id="MobiDB-lite"/>
    </source>
</evidence>
<feature type="coiled-coil region" evidence="1">
    <location>
        <begin position="227"/>
        <end position="261"/>
    </location>
</feature>
<keyword evidence="1" id="KW-0175">Coiled coil</keyword>
<dbReference type="OrthoDB" id="453897at2"/>
<feature type="compositionally biased region" description="Polar residues" evidence="2">
    <location>
        <begin position="1"/>
        <end position="10"/>
    </location>
</feature>
<name>A0A139WZR9_9CYAN</name>
<protein>
    <recommendedName>
        <fullName evidence="3">Putative restriction endonuclease domain-containing protein</fullName>
    </recommendedName>
</protein>
<dbReference type="CDD" id="cd06260">
    <property type="entry name" value="DUF820-like"/>
    <property type="match status" value="1"/>
</dbReference>
<feature type="domain" description="Putative restriction endonuclease" evidence="3">
    <location>
        <begin position="57"/>
        <end position="198"/>
    </location>
</feature>
<dbReference type="RefSeq" id="WP_017743062.1">
    <property type="nucleotide sequence ID" value="NZ_KQ976354.1"/>
</dbReference>
<reference evidence="4 5" key="1">
    <citation type="journal article" date="2013" name="Genome Biol. Evol.">
        <title>Genomes of Stigonematalean cyanobacteria (subsection V) and the evolution of oxygenic photosynthesis from prokaryotes to plastids.</title>
        <authorList>
            <person name="Dagan T."/>
            <person name="Roettger M."/>
            <person name="Stucken K."/>
            <person name="Landan G."/>
            <person name="Koch R."/>
            <person name="Major P."/>
            <person name="Gould S.B."/>
            <person name="Goremykin V.V."/>
            <person name="Rippka R."/>
            <person name="Tandeau de Marsac N."/>
            <person name="Gugger M."/>
            <person name="Lockhart P.J."/>
            <person name="Allen J.F."/>
            <person name="Brune I."/>
            <person name="Maus I."/>
            <person name="Puhler A."/>
            <person name="Martin W.F."/>
        </authorList>
    </citation>
    <scope>NUCLEOTIDE SEQUENCE [LARGE SCALE GENOMIC DNA]</scope>
    <source>
        <strain evidence="4 5">PCC 7110</strain>
    </source>
</reference>
<dbReference type="AlphaFoldDB" id="A0A139WZR9"/>
<feature type="region of interest" description="Disordered" evidence="2">
    <location>
        <begin position="1"/>
        <end position="22"/>
    </location>
</feature>
<comment type="caution">
    <text evidence="4">The sequence shown here is derived from an EMBL/GenBank/DDBJ whole genome shotgun (WGS) entry which is preliminary data.</text>
</comment>
<dbReference type="PANTHER" id="PTHR33352">
    <property type="entry name" value="SLR1095 PROTEIN"/>
    <property type="match status" value="1"/>
</dbReference>
<evidence type="ECO:0000259" key="3">
    <source>
        <dbReference type="Pfam" id="PF05685"/>
    </source>
</evidence>
<evidence type="ECO:0000313" key="5">
    <source>
        <dbReference type="Proteomes" id="UP000076925"/>
    </source>
</evidence>